<reference evidence="3" key="2">
    <citation type="submission" date="2024-06" db="EMBL/GenBank/DDBJ databases">
        <authorList>
            <person name="Petrova K.O."/>
            <person name="Toshchakov S.V."/>
            <person name="Boltjanskaja Y.V."/>
            <person name="Kevbrin V."/>
        </authorList>
    </citation>
    <scope>NUCLEOTIDE SEQUENCE</scope>
    <source>
        <strain evidence="3">Z-910T</strain>
    </source>
</reference>
<dbReference type="SUPFAM" id="SSF54534">
    <property type="entry name" value="FKBP-like"/>
    <property type="match status" value="1"/>
</dbReference>
<evidence type="ECO:0000256" key="1">
    <source>
        <dbReference type="PROSITE-ProRule" id="PRU00278"/>
    </source>
</evidence>
<dbReference type="Gene3D" id="3.10.50.40">
    <property type="match status" value="1"/>
</dbReference>
<evidence type="ECO:0000259" key="2">
    <source>
        <dbReference type="PROSITE" id="PS50198"/>
    </source>
</evidence>
<dbReference type="SUPFAM" id="SSF109998">
    <property type="entry name" value="Triger factor/SurA peptide-binding domain-like"/>
    <property type="match status" value="1"/>
</dbReference>
<dbReference type="EMBL" id="CP158367">
    <property type="protein sequence ID" value="XBX74992.1"/>
    <property type="molecule type" value="Genomic_DNA"/>
</dbReference>
<dbReference type="RefSeq" id="WP_350343739.1">
    <property type="nucleotide sequence ID" value="NZ_CP158367.1"/>
</dbReference>
<reference evidence="3" key="1">
    <citation type="journal article" date="2013" name="Extremophiles">
        <title>Proteinivorax tanatarense gen. nov., sp. nov., an anaerobic, haloalkaliphilic, proteolytic bacterium isolated from a decaying algal bloom, and proposal of Proteinivoraceae fam. nov.</title>
        <authorList>
            <person name="Kevbrin V."/>
            <person name="Boltyanskaya Y."/>
            <person name="Zhilina T."/>
            <person name="Kolganova T."/>
            <person name="Lavrentjeva E."/>
            <person name="Kuznetsov B."/>
        </authorList>
    </citation>
    <scope>NUCLEOTIDE SEQUENCE</scope>
    <source>
        <strain evidence="3">Z-910T</strain>
    </source>
</reference>
<gene>
    <name evidence="3" type="ORF">PRVXT_000080</name>
</gene>
<dbReference type="PANTHER" id="PTHR47245">
    <property type="entry name" value="PEPTIDYLPROLYL ISOMERASE"/>
    <property type="match status" value="1"/>
</dbReference>
<dbReference type="PROSITE" id="PS01096">
    <property type="entry name" value="PPIC_PPIASE_1"/>
    <property type="match status" value="1"/>
</dbReference>
<accession>A0AAU7VLQ3</accession>
<protein>
    <submittedName>
        <fullName evidence="3">Peptidylprolyl isomerase</fullName>
        <ecNumber evidence="3">5.2.1.8</ecNumber>
    </submittedName>
</protein>
<feature type="domain" description="PpiC" evidence="2">
    <location>
        <begin position="171"/>
        <end position="261"/>
    </location>
</feature>
<name>A0AAU7VLQ3_9FIRM</name>
<dbReference type="EC" id="5.2.1.8" evidence="3"/>
<keyword evidence="1" id="KW-0697">Rotamase</keyword>
<evidence type="ECO:0000313" key="3">
    <source>
        <dbReference type="EMBL" id="XBX74992.1"/>
    </source>
</evidence>
<dbReference type="Pfam" id="PF13624">
    <property type="entry name" value="SurA_N_3"/>
    <property type="match status" value="1"/>
</dbReference>
<dbReference type="InterPro" id="IPR000297">
    <property type="entry name" value="PPIase_PpiC"/>
</dbReference>
<dbReference type="PANTHER" id="PTHR47245:SF2">
    <property type="entry name" value="PEPTIDYL-PROLYL CIS-TRANS ISOMERASE HP_0175-RELATED"/>
    <property type="match status" value="1"/>
</dbReference>
<dbReference type="PROSITE" id="PS51257">
    <property type="entry name" value="PROKAR_LIPOPROTEIN"/>
    <property type="match status" value="1"/>
</dbReference>
<keyword evidence="1 3" id="KW-0413">Isomerase</keyword>
<dbReference type="GO" id="GO:0003755">
    <property type="term" value="F:peptidyl-prolyl cis-trans isomerase activity"/>
    <property type="evidence" value="ECO:0007669"/>
    <property type="project" value="UniProtKB-KW"/>
</dbReference>
<dbReference type="InterPro" id="IPR023058">
    <property type="entry name" value="PPIase_PpiC_CS"/>
</dbReference>
<dbReference type="AlphaFoldDB" id="A0AAU7VLQ3"/>
<organism evidence="3">
    <name type="scientific">Proteinivorax tanatarense</name>
    <dbReference type="NCBI Taxonomy" id="1260629"/>
    <lineage>
        <taxon>Bacteria</taxon>
        <taxon>Bacillati</taxon>
        <taxon>Bacillota</taxon>
        <taxon>Clostridia</taxon>
        <taxon>Eubacteriales</taxon>
        <taxon>Proteinivoracaceae</taxon>
        <taxon>Proteinivorax</taxon>
    </lineage>
</organism>
<dbReference type="Pfam" id="PF00639">
    <property type="entry name" value="Rotamase"/>
    <property type="match status" value="1"/>
</dbReference>
<dbReference type="InterPro" id="IPR046357">
    <property type="entry name" value="PPIase_dom_sf"/>
</dbReference>
<dbReference type="PROSITE" id="PS50198">
    <property type="entry name" value="PPIC_PPIASE_2"/>
    <property type="match status" value="1"/>
</dbReference>
<dbReference type="InterPro" id="IPR027304">
    <property type="entry name" value="Trigger_fact/SurA_dom_sf"/>
</dbReference>
<proteinExistence type="predicted"/>
<sequence>MLKQKGLALAMLIAMLLVFTGCVGESNVVAVIDDIEITREDLDREIALRYKVLGQQTLPDEFKSDFLDQLIEEELLYREAVNQGLEPDKEDVEQRYDMLVDRLINQVYETEANFIRKLEEHELTQSDFKEVMERITTIEMLRSEKEKELEMVTKEEIEEFYDDNKESFKEGDKRHIKHILVDSQGQADTIRKRITDRDEDFDELAKEFSDCPSGEDGGDLGVIGSEGLDEGFADAAFSIEVGTLSEPVESSFGWHIIKVLDEEKGYTRELDAEVKNQITNHIMQQRAEEAETEFINSLKKEVNVENRLND</sequence>
<dbReference type="Gene3D" id="1.10.8.1040">
    <property type="match status" value="1"/>
</dbReference>
<dbReference type="InterPro" id="IPR050245">
    <property type="entry name" value="PrsA_foldase"/>
</dbReference>